<gene>
    <name evidence="2" type="ORF">EUV02_03930</name>
</gene>
<reference evidence="2 3" key="1">
    <citation type="submission" date="2019-02" db="EMBL/GenBank/DDBJ databases">
        <title>Polymorphobacter sp. isolated from the lake at the Tibet of China.</title>
        <authorList>
            <person name="Li A."/>
        </authorList>
    </citation>
    <scope>NUCLEOTIDE SEQUENCE [LARGE SCALE GENOMIC DNA]</scope>
    <source>
        <strain evidence="2 3">DJ1R-1</strain>
    </source>
</reference>
<evidence type="ECO:0000313" key="3">
    <source>
        <dbReference type="Proteomes" id="UP000297737"/>
    </source>
</evidence>
<dbReference type="EMBL" id="SIHO01000001">
    <property type="protein sequence ID" value="TFU06170.1"/>
    <property type="molecule type" value="Genomic_DNA"/>
</dbReference>
<dbReference type="AlphaFoldDB" id="A0A4Y9ES41"/>
<name>A0A4Y9ES41_9SPHN</name>
<feature type="region of interest" description="Disordered" evidence="1">
    <location>
        <begin position="39"/>
        <end position="60"/>
    </location>
</feature>
<feature type="compositionally biased region" description="Polar residues" evidence="1">
    <location>
        <begin position="570"/>
        <end position="579"/>
    </location>
</feature>
<evidence type="ECO:0000313" key="2">
    <source>
        <dbReference type="EMBL" id="TFU06170.1"/>
    </source>
</evidence>
<dbReference type="RefSeq" id="WP_135244894.1">
    <property type="nucleotide sequence ID" value="NZ_SIHO01000001.1"/>
</dbReference>
<sequence>MPSFNVTSPDGRNFKVNVPEGATAQDAIRYVHDRHLGAPQAQEQNSTAPHETEKPSRTWGDTAVDVVRGVADGATFGFADEIAAGAQSVAGGALGGTSSYDDNLKVYRKRDAESGAGRLVGQLAGGFINPASRALQGAKAVAAVGKLGTAVLDGAAYGLGSGEGDLKDRAVSALEGGALSGVGHKAMGALSRVVSPQTRENVKKLLAEGVELTPGQIAGGALQKVENALSRVPGTGVADAYNRGAESYARAATNRVRTAVGAPLEYTPGFDRTNVQSAHDVVSSAYDKALAHAELKPDSELYGHLADIFDRAAIDLPPEQAQHLTKIVTEAVDGSLTRAGNHLSGADANRVDSALGKHISARGVTTDPHMIVQKDYLQEAQGAVRDAMERQNSPETTAALQKARSGFAMLARVEDAASRTGSTNGLFTPNSLQAAVKAGDRSSRHNATARGVALMSDLADAGKDVLPMKVGDSGTPLNAAIMKAIGVGAAPAAGIGAVTGMVNPTLAATIIAGRMAYSQAGQKALRHAMTSRPAGAESAAEMVRRMSQKTNLLAPAFLGNKDPSAYGPQGDQQVPNGQY</sequence>
<comment type="caution">
    <text evidence="2">The sequence shown here is derived from an EMBL/GenBank/DDBJ whole genome shotgun (WGS) entry which is preliminary data.</text>
</comment>
<dbReference type="OrthoDB" id="8841399at2"/>
<keyword evidence="3" id="KW-1185">Reference proteome</keyword>
<proteinExistence type="predicted"/>
<protein>
    <submittedName>
        <fullName evidence="2">Uncharacterized protein</fullName>
    </submittedName>
</protein>
<feature type="region of interest" description="Disordered" evidence="1">
    <location>
        <begin position="557"/>
        <end position="579"/>
    </location>
</feature>
<organism evidence="2 3">
    <name type="scientific">Glacieibacterium arshaanense</name>
    <dbReference type="NCBI Taxonomy" id="2511025"/>
    <lineage>
        <taxon>Bacteria</taxon>
        <taxon>Pseudomonadati</taxon>
        <taxon>Pseudomonadota</taxon>
        <taxon>Alphaproteobacteria</taxon>
        <taxon>Sphingomonadales</taxon>
        <taxon>Sphingosinicellaceae</taxon>
        <taxon>Glacieibacterium</taxon>
    </lineage>
</organism>
<dbReference type="Proteomes" id="UP000297737">
    <property type="component" value="Unassembled WGS sequence"/>
</dbReference>
<accession>A0A4Y9ES41</accession>
<evidence type="ECO:0000256" key="1">
    <source>
        <dbReference type="SAM" id="MobiDB-lite"/>
    </source>
</evidence>